<feature type="compositionally biased region" description="Low complexity" evidence="1">
    <location>
        <begin position="40"/>
        <end position="59"/>
    </location>
</feature>
<dbReference type="AlphaFoldDB" id="A0A6J4RXX2"/>
<sequence length="84" mass="8855">CPSRRAGAPASARLARRGSAPSARRRVIWARSAAERETSATAPPTLPHALAATRTRLARGSQLRPRPARARRRPQAGAGRSGGP</sequence>
<name>A0A6J4RXX2_9ACTN</name>
<gene>
    <name evidence="2" type="ORF">AVDCRST_MAG45-388</name>
</gene>
<feature type="compositionally biased region" description="Low complexity" evidence="1">
    <location>
        <begin position="1"/>
        <end position="22"/>
    </location>
</feature>
<protein>
    <submittedName>
        <fullName evidence="2">Uncharacterized protein</fullName>
    </submittedName>
</protein>
<evidence type="ECO:0000256" key="1">
    <source>
        <dbReference type="SAM" id="MobiDB-lite"/>
    </source>
</evidence>
<feature type="non-terminal residue" evidence="2">
    <location>
        <position position="84"/>
    </location>
</feature>
<proteinExistence type="predicted"/>
<feature type="non-terminal residue" evidence="2">
    <location>
        <position position="1"/>
    </location>
</feature>
<organism evidence="2">
    <name type="scientific">uncultured Solirubrobacterales bacterium</name>
    <dbReference type="NCBI Taxonomy" id="768556"/>
    <lineage>
        <taxon>Bacteria</taxon>
        <taxon>Bacillati</taxon>
        <taxon>Actinomycetota</taxon>
        <taxon>Thermoleophilia</taxon>
        <taxon>Solirubrobacterales</taxon>
        <taxon>environmental samples</taxon>
    </lineage>
</organism>
<accession>A0A6J4RXX2</accession>
<reference evidence="2" key="1">
    <citation type="submission" date="2020-02" db="EMBL/GenBank/DDBJ databases">
        <authorList>
            <person name="Meier V. D."/>
        </authorList>
    </citation>
    <scope>NUCLEOTIDE SEQUENCE</scope>
    <source>
        <strain evidence="2">AVDCRST_MAG45</strain>
    </source>
</reference>
<dbReference type="EMBL" id="CADCVU010000035">
    <property type="protein sequence ID" value="CAA9484913.1"/>
    <property type="molecule type" value="Genomic_DNA"/>
</dbReference>
<evidence type="ECO:0000313" key="2">
    <source>
        <dbReference type="EMBL" id="CAA9484913.1"/>
    </source>
</evidence>
<feature type="region of interest" description="Disordered" evidence="1">
    <location>
        <begin position="1"/>
        <end position="84"/>
    </location>
</feature>